<evidence type="ECO:0000259" key="15">
    <source>
        <dbReference type="Pfam" id="PF00814"/>
    </source>
</evidence>
<evidence type="ECO:0000256" key="11">
    <source>
        <dbReference type="ARBA" id="ARBA00023242"/>
    </source>
</evidence>
<dbReference type="EC" id="2.3.1.234" evidence="4"/>
<dbReference type="Proteomes" id="UP000887561">
    <property type="component" value="Unplaced"/>
</dbReference>
<comment type="subcellular location">
    <subcellularLocation>
        <location evidence="2">Cytoplasm</location>
    </subcellularLocation>
    <subcellularLocation>
        <location evidence="1">Nucleus</location>
    </subcellularLocation>
</comment>
<keyword evidence="11" id="KW-0539">Nucleus</keyword>
<dbReference type="InterPro" id="IPR000905">
    <property type="entry name" value="Gcp-like_dom"/>
</dbReference>
<keyword evidence="5" id="KW-0813">Transport</keyword>
<evidence type="ECO:0000256" key="9">
    <source>
        <dbReference type="ARBA" id="ARBA00022723"/>
    </source>
</evidence>
<feature type="domain" description="Gcp-like" evidence="15">
    <location>
        <begin position="1134"/>
        <end position="1359"/>
    </location>
</feature>
<evidence type="ECO:0000256" key="10">
    <source>
        <dbReference type="ARBA" id="ARBA00022927"/>
    </source>
</evidence>
<keyword evidence="8" id="KW-0819">tRNA processing</keyword>
<dbReference type="InterPro" id="IPR011989">
    <property type="entry name" value="ARM-like"/>
</dbReference>
<evidence type="ECO:0000256" key="2">
    <source>
        <dbReference type="ARBA" id="ARBA00004496"/>
    </source>
</evidence>
<proteinExistence type="inferred from homology"/>
<organism evidence="16 17">
    <name type="scientific">Meloidogyne javanica</name>
    <name type="common">Root-knot nematode worm</name>
    <dbReference type="NCBI Taxonomy" id="6303"/>
    <lineage>
        <taxon>Eukaryota</taxon>
        <taxon>Metazoa</taxon>
        <taxon>Ecdysozoa</taxon>
        <taxon>Nematoda</taxon>
        <taxon>Chromadorea</taxon>
        <taxon>Rhabditida</taxon>
        <taxon>Tylenchina</taxon>
        <taxon>Tylenchomorpha</taxon>
        <taxon>Tylenchoidea</taxon>
        <taxon>Meloidogynidae</taxon>
        <taxon>Meloidogyninae</taxon>
        <taxon>Meloidogyne</taxon>
        <taxon>Meloidogyne incognita group</taxon>
    </lineage>
</organism>
<sequence length="1421" mass="162297">MEDISKLELAAHLIMAPPSQVSFQDRKDAEFFFMRLREGALSVDSCRQILETTQNHFLMFELARSLVARMLKEWTKFNQEDIRNIALYLLNFPVVHQDLPNFVSTEMFHSAAMIIKRNSLVAHENTFADLLSILETFFNNENQKLQSFALQIIELVATEFSTIWRSSNISITWDFHLNAKKQFEDVLLKQLMQLSLRTLSNLLSTSPDLNSIIEQQICDKFLRVASLIFCWNFSPKYLYLHFKVIISALRSNTFRPPESWHELFKDTSIITFFMQMHSRIRFNERLCENSMVCLTQLASLIGDALGPSGPIAVVMPLVGNLGERRLATVMGGISDEPVSSRKPILHDLYVQTFVSQMIDLFSDMVLDHEMVSLSLVIYKLFTCHPILIFERFPDELLHRFVDFKNDQTYSSALGNLFQVWRPLLRSAHIFNENISVLIESHNVAIIETFIKSVLSPPFGNREKPTSGEIYDENEDEEDDRILFMDILCDIGFFCLYSIDYFVDFVTRAIVQRLVELTSLNLQTVDSKQLEIWQEDFHWILLIIGHFIRHNSYSYIGNIPEELALKCLKGYQSGEFTKFDDFSPLFQNCIDNPPFNPANYPGRLDPVTLISTQILSWFSLEHQMLIKLDPNASLLSPTLCQTSLWQFSLLMIVLTPPSSPLEEDSSFAKEGEEDNWGEDQSRISVKYLPSIPPKSALSAQIIQMSLEKMFTILTKMPGEKKLCSDVIKLLISLAEYRPLELAENENLYSLFSGIDFSNLPARRQFVKAIVLMGGMLELPILRQRIHETILQPLIQRFLALCEARDSIVNSRLTDLFECFTGIADAGQADTARTLFKFLQPVYERCIPLIRNCSQSQPLIVSILAFLKSNTDVLFFYVESKEDIQSYHNLLIGVINAYKDTQLQRFASFENATDDEQQTQDLTTFIEILCLAITKTYLPLDLSEASAIDSAKVSLHGLEILLPMMSEDLLKIPLLCTSFFRLLIFISDIAPEAIVQVSEQMLNGFLGCVQSALDNTFGIERVRSALEIVNNFASHCVLQIQKGQQVSPLLAENILKFIPKIFELAMQFSCELEIFNEATSTLFTLIGLNQNFILKRLILKSLHFRFKFKQNLHILGIESSCDDAAVSIICQEKRRILCDIRSSDFKTNSRMGGISPHSSARHHREAFPRLIRDALAECKLRAYDVDVVAVTYRPGLVNCLKVGIEHAICFARNYYRPLIPIHHMRAHALIARLLFSELNYPFISLLISGGHCILCIVYSPVDFKILLDTKSGSPGECLDKLARELGLQQLNGHFGVALEQIAKSYIKGNLDKPHYTLTLPKADISQDLDFDSIKGRYLRIIRDKLKNNKNDEIADLCAAIQVKKFLVPPPHFCTDNGVMIAWAGLEIFNRKENDKIYWPNELPDFILASHKSPIGPRIELNKK</sequence>
<dbReference type="Gene3D" id="1.25.10.10">
    <property type="entry name" value="Leucine-rich Repeat Variant"/>
    <property type="match status" value="2"/>
</dbReference>
<dbReference type="GO" id="GO:0061711">
    <property type="term" value="F:tRNA N(6)-L-threonylcarbamoyladenine synthase activity"/>
    <property type="evidence" value="ECO:0007669"/>
    <property type="project" value="UniProtKB-EC"/>
</dbReference>
<keyword evidence="10" id="KW-0653">Protein transport</keyword>
<evidence type="ECO:0000256" key="1">
    <source>
        <dbReference type="ARBA" id="ARBA00004123"/>
    </source>
</evidence>
<dbReference type="Pfam" id="PF00814">
    <property type="entry name" value="TsaD"/>
    <property type="match status" value="1"/>
</dbReference>
<dbReference type="PANTHER" id="PTHR12596">
    <property type="entry name" value="EXPORTIN 4,7-RELATED"/>
    <property type="match status" value="1"/>
</dbReference>
<evidence type="ECO:0000256" key="14">
    <source>
        <dbReference type="ARBA" id="ARBA00048117"/>
    </source>
</evidence>
<dbReference type="PANTHER" id="PTHR12596:SF1">
    <property type="entry name" value="EXPORTIN-4"/>
    <property type="match status" value="1"/>
</dbReference>
<accession>A0A915N430</accession>
<dbReference type="InterPro" id="IPR016024">
    <property type="entry name" value="ARM-type_fold"/>
</dbReference>
<dbReference type="SUPFAM" id="SSF53067">
    <property type="entry name" value="Actin-like ATPase domain"/>
    <property type="match status" value="2"/>
</dbReference>
<dbReference type="WBParaSite" id="scaffold7915_cov309.g12523">
    <property type="protein sequence ID" value="scaffold7915_cov309.g12523"/>
    <property type="gene ID" value="scaffold7915_cov309.g12523"/>
</dbReference>
<evidence type="ECO:0000256" key="13">
    <source>
        <dbReference type="ARBA" id="ARBA00040444"/>
    </source>
</evidence>
<protein>
    <recommendedName>
        <fullName evidence="13">Exportin-4</fullName>
        <ecNumber evidence="4">2.3.1.234</ecNumber>
    </recommendedName>
</protein>
<reference evidence="17" key="1">
    <citation type="submission" date="2022-11" db="UniProtKB">
        <authorList>
            <consortium name="WormBaseParasite"/>
        </authorList>
    </citation>
    <scope>IDENTIFICATION</scope>
</reference>
<evidence type="ECO:0000313" key="16">
    <source>
        <dbReference type="Proteomes" id="UP000887561"/>
    </source>
</evidence>
<evidence type="ECO:0000256" key="8">
    <source>
        <dbReference type="ARBA" id="ARBA00022694"/>
    </source>
</evidence>
<evidence type="ECO:0000256" key="5">
    <source>
        <dbReference type="ARBA" id="ARBA00022448"/>
    </source>
</evidence>
<dbReference type="GO" id="GO:0008033">
    <property type="term" value="P:tRNA processing"/>
    <property type="evidence" value="ECO:0007669"/>
    <property type="project" value="UniProtKB-KW"/>
</dbReference>
<keyword evidence="16" id="KW-1185">Reference proteome</keyword>
<comment type="similarity">
    <text evidence="3">Belongs to the exportin family.</text>
</comment>
<dbReference type="GO" id="GO:0005643">
    <property type="term" value="C:nuclear pore"/>
    <property type="evidence" value="ECO:0007669"/>
    <property type="project" value="TreeGrafter"/>
</dbReference>
<evidence type="ECO:0000256" key="3">
    <source>
        <dbReference type="ARBA" id="ARBA00009466"/>
    </source>
</evidence>
<evidence type="ECO:0000256" key="12">
    <source>
        <dbReference type="ARBA" id="ARBA00023315"/>
    </source>
</evidence>
<dbReference type="GO" id="GO:0005737">
    <property type="term" value="C:cytoplasm"/>
    <property type="evidence" value="ECO:0007669"/>
    <property type="project" value="UniProtKB-SubCell"/>
</dbReference>
<dbReference type="Gene3D" id="3.30.420.40">
    <property type="match status" value="2"/>
</dbReference>
<evidence type="ECO:0000256" key="6">
    <source>
        <dbReference type="ARBA" id="ARBA00022490"/>
    </source>
</evidence>
<keyword evidence="6" id="KW-0963">Cytoplasm</keyword>
<dbReference type="GO" id="GO:0005049">
    <property type="term" value="F:nuclear export signal receptor activity"/>
    <property type="evidence" value="ECO:0007669"/>
    <property type="project" value="InterPro"/>
</dbReference>
<dbReference type="GO" id="GO:0006611">
    <property type="term" value="P:protein export from nucleus"/>
    <property type="evidence" value="ECO:0007669"/>
    <property type="project" value="TreeGrafter"/>
</dbReference>
<dbReference type="InterPro" id="IPR043129">
    <property type="entry name" value="ATPase_NBD"/>
</dbReference>
<comment type="catalytic activity">
    <reaction evidence="14">
        <text>L-threonylcarbamoyladenylate + adenosine(37) in tRNA = N(6)-L-threonylcarbamoyladenosine(37) in tRNA + AMP + H(+)</text>
        <dbReference type="Rhea" id="RHEA:37059"/>
        <dbReference type="Rhea" id="RHEA-COMP:10162"/>
        <dbReference type="Rhea" id="RHEA-COMP:10163"/>
        <dbReference type="ChEBI" id="CHEBI:15378"/>
        <dbReference type="ChEBI" id="CHEBI:73682"/>
        <dbReference type="ChEBI" id="CHEBI:74411"/>
        <dbReference type="ChEBI" id="CHEBI:74418"/>
        <dbReference type="ChEBI" id="CHEBI:456215"/>
        <dbReference type="EC" id="2.3.1.234"/>
    </reaction>
</comment>
<dbReference type="SUPFAM" id="SSF48371">
    <property type="entry name" value="ARM repeat"/>
    <property type="match status" value="1"/>
</dbReference>
<evidence type="ECO:0000256" key="4">
    <source>
        <dbReference type="ARBA" id="ARBA00012156"/>
    </source>
</evidence>
<dbReference type="PRINTS" id="PR00789">
    <property type="entry name" value="OSIALOPTASE"/>
</dbReference>
<dbReference type="InterPro" id="IPR044189">
    <property type="entry name" value="XPO4/7-like"/>
</dbReference>
<dbReference type="InterPro" id="IPR017861">
    <property type="entry name" value="KAE1/TsaD"/>
</dbReference>
<dbReference type="GO" id="GO:0046872">
    <property type="term" value="F:metal ion binding"/>
    <property type="evidence" value="ECO:0007669"/>
    <property type="project" value="UniProtKB-KW"/>
</dbReference>
<keyword evidence="9" id="KW-0479">Metal-binding</keyword>
<keyword evidence="7" id="KW-0808">Transferase</keyword>
<keyword evidence="12" id="KW-0012">Acyltransferase</keyword>
<evidence type="ECO:0000313" key="17">
    <source>
        <dbReference type="WBParaSite" id="scaffold7915_cov309.g12523"/>
    </source>
</evidence>
<name>A0A915N430_MELJA</name>
<evidence type="ECO:0000256" key="7">
    <source>
        <dbReference type="ARBA" id="ARBA00022679"/>
    </source>
</evidence>